<proteinExistence type="predicted"/>
<sequence length="69" mass="7792">MLNNVHRHIKQISQEQMVYLADFQEVNIVSNKETVRHIKRLAKETGLPVSRVVEALIRAALDDVKVAAG</sequence>
<evidence type="ECO:0008006" key="3">
    <source>
        <dbReference type="Google" id="ProtNLM"/>
    </source>
</evidence>
<evidence type="ECO:0000313" key="2">
    <source>
        <dbReference type="Proteomes" id="UP000184148"/>
    </source>
</evidence>
<dbReference type="Proteomes" id="UP000184148">
    <property type="component" value="Unassembled WGS sequence"/>
</dbReference>
<dbReference type="EMBL" id="FQUY01000010">
    <property type="protein sequence ID" value="SHF01310.1"/>
    <property type="molecule type" value="Genomic_DNA"/>
</dbReference>
<reference evidence="2" key="1">
    <citation type="submission" date="2016-11" db="EMBL/GenBank/DDBJ databases">
        <authorList>
            <person name="Varghese N."/>
            <person name="Submissions S."/>
        </authorList>
    </citation>
    <scope>NUCLEOTIDE SEQUENCE [LARGE SCALE GENOMIC DNA]</scope>
    <source>
        <strain evidence="2">DSM 12395</strain>
    </source>
</reference>
<keyword evidence="2" id="KW-1185">Reference proteome</keyword>
<dbReference type="AlphaFoldDB" id="A0A1M4Y6L4"/>
<dbReference type="RefSeq" id="WP_073238412.1">
    <property type="nucleotide sequence ID" value="NZ_FQUY01000010.1"/>
</dbReference>
<evidence type="ECO:0000313" key="1">
    <source>
        <dbReference type="EMBL" id="SHF01310.1"/>
    </source>
</evidence>
<gene>
    <name evidence="1" type="ORF">SAMN02745133_01617</name>
</gene>
<organism evidence="1 2">
    <name type="scientific">Desulforamulus putei DSM 12395</name>
    <dbReference type="NCBI Taxonomy" id="1121429"/>
    <lineage>
        <taxon>Bacteria</taxon>
        <taxon>Bacillati</taxon>
        <taxon>Bacillota</taxon>
        <taxon>Clostridia</taxon>
        <taxon>Eubacteriales</taxon>
        <taxon>Peptococcaceae</taxon>
        <taxon>Desulforamulus</taxon>
    </lineage>
</organism>
<name>A0A1M4Y6L4_9FIRM</name>
<protein>
    <recommendedName>
        <fullName evidence="3">Ribbon-helix-helix protein, copG family</fullName>
    </recommendedName>
</protein>
<accession>A0A1M4Y6L4</accession>
<dbReference type="OrthoDB" id="1787370at2"/>